<keyword evidence="6" id="KW-0813">Transport</keyword>
<accession>A0A1I8A434</accession>
<keyword evidence="9" id="KW-0539">Nucleus</keyword>
<dbReference type="AlphaFoldDB" id="A0A1I8A434"/>
<reference evidence="12" key="1">
    <citation type="submission" date="2016-11" db="UniProtKB">
        <authorList>
            <consortium name="WormBaseParasite"/>
        </authorList>
    </citation>
    <scope>IDENTIFICATION</scope>
</reference>
<dbReference type="GO" id="GO:0005634">
    <property type="term" value="C:nucleus"/>
    <property type="evidence" value="ECO:0007669"/>
    <property type="project" value="UniProtKB-SubCell"/>
</dbReference>
<dbReference type="Gene3D" id="3.30.470.30">
    <property type="entry name" value="DNA ligase/mRNA capping enzyme"/>
    <property type="match status" value="1"/>
</dbReference>
<organism evidence="11 12">
    <name type="scientific">Steinernema glaseri</name>
    <dbReference type="NCBI Taxonomy" id="37863"/>
    <lineage>
        <taxon>Eukaryota</taxon>
        <taxon>Metazoa</taxon>
        <taxon>Ecdysozoa</taxon>
        <taxon>Nematoda</taxon>
        <taxon>Chromadorea</taxon>
        <taxon>Rhabditida</taxon>
        <taxon>Tylenchina</taxon>
        <taxon>Panagrolaimomorpha</taxon>
        <taxon>Strongyloidoidea</taxon>
        <taxon>Steinernematidae</taxon>
        <taxon>Steinernema</taxon>
    </lineage>
</organism>
<keyword evidence="7" id="KW-0963">Cytoplasm</keyword>
<dbReference type="PANTHER" id="PTHR13403">
    <property type="entry name" value="SNURPORTIN1 RNUT1 PROTEIN RNA, U TRANSPORTER 1"/>
    <property type="match status" value="1"/>
</dbReference>
<evidence type="ECO:0000256" key="7">
    <source>
        <dbReference type="ARBA" id="ARBA00022490"/>
    </source>
</evidence>
<evidence type="ECO:0000313" key="12">
    <source>
        <dbReference type="WBParaSite" id="L893_g32491.t1"/>
    </source>
</evidence>
<evidence type="ECO:0000256" key="9">
    <source>
        <dbReference type="ARBA" id="ARBA00023242"/>
    </source>
</evidence>
<comment type="subcellular location">
    <subcellularLocation>
        <location evidence="3">Cytoplasm</location>
    </subcellularLocation>
    <subcellularLocation>
        <location evidence="2">Nucleus</location>
    </subcellularLocation>
</comment>
<sequence>MEGMMEMKTKYFLDGLLFYHSQVLYSPGQNPLVGWLKPWMLPEILNVNVPEKFMKMAEEVNQGGARAFIEKFNAEHHHHSMIQADSDMADEEE</sequence>
<evidence type="ECO:0000256" key="5">
    <source>
        <dbReference type="ARBA" id="ARBA00016034"/>
    </source>
</evidence>
<dbReference type="WBParaSite" id="L893_g32491.t1">
    <property type="protein sequence ID" value="L893_g32491.t1"/>
    <property type="gene ID" value="L893_g32491"/>
</dbReference>
<dbReference type="Pfam" id="PF21974">
    <property type="entry name" value="SPN1_m3Gcap_bd"/>
    <property type="match status" value="1"/>
</dbReference>
<dbReference type="PANTHER" id="PTHR13403:SF6">
    <property type="entry name" value="SNURPORTIN-1"/>
    <property type="match status" value="1"/>
</dbReference>
<dbReference type="InterPro" id="IPR047857">
    <property type="entry name" value="Snurportin1_C"/>
</dbReference>
<evidence type="ECO:0000259" key="10">
    <source>
        <dbReference type="Pfam" id="PF21974"/>
    </source>
</evidence>
<dbReference type="GO" id="GO:0061015">
    <property type="term" value="P:snRNA import into nucleus"/>
    <property type="evidence" value="ECO:0007669"/>
    <property type="project" value="InterPro"/>
</dbReference>
<evidence type="ECO:0000256" key="3">
    <source>
        <dbReference type="ARBA" id="ARBA00004496"/>
    </source>
</evidence>
<evidence type="ECO:0000256" key="4">
    <source>
        <dbReference type="ARBA" id="ARBA00007540"/>
    </source>
</evidence>
<proteinExistence type="inferred from homology"/>
<dbReference type="InterPro" id="IPR017336">
    <property type="entry name" value="Snurportin-1"/>
</dbReference>
<evidence type="ECO:0000256" key="8">
    <source>
        <dbReference type="ARBA" id="ARBA00022884"/>
    </source>
</evidence>
<protein>
    <recommendedName>
        <fullName evidence="5">Snurportin-1</fullName>
    </recommendedName>
</protein>
<comment type="similarity">
    <text evidence="4">Belongs to the snurportin family.</text>
</comment>
<keyword evidence="11" id="KW-1185">Reference proteome</keyword>
<dbReference type="GO" id="GO:0003723">
    <property type="term" value="F:RNA binding"/>
    <property type="evidence" value="ECO:0007669"/>
    <property type="project" value="UniProtKB-KW"/>
</dbReference>
<evidence type="ECO:0000313" key="11">
    <source>
        <dbReference type="Proteomes" id="UP000095287"/>
    </source>
</evidence>
<comment type="function">
    <text evidence="1">Functions as an U snRNP-specific nuclear import adapter. Involved in the trimethylguanosine (m3G)-cap-dependent nuclear import of U snRNPs. Binds specifically to the terminal m3G-cap U snRNAs.</text>
</comment>
<evidence type="ECO:0000256" key="2">
    <source>
        <dbReference type="ARBA" id="ARBA00004123"/>
    </source>
</evidence>
<keyword evidence="8" id="KW-0694">RNA-binding</keyword>
<dbReference type="Proteomes" id="UP000095287">
    <property type="component" value="Unplaced"/>
</dbReference>
<evidence type="ECO:0000256" key="6">
    <source>
        <dbReference type="ARBA" id="ARBA00022448"/>
    </source>
</evidence>
<evidence type="ECO:0000256" key="1">
    <source>
        <dbReference type="ARBA" id="ARBA00003975"/>
    </source>
</evidence>
<name>A0A1I8A434_9BILA</name>
<feature type="domain" description="Snurportin-1 m3G cap-binding" evidence="10">
    <location>
        <begin position="3"/>
        <end position="38"/>
    </location>
</feature>
<dbReference type="GO" id="GO:0005737">
    <property type="term" value="C:cytoplasm"/>
    <property type="evidence" value="ECO:0007669"/>
    <property type="project" value="UniProtKB-SubCell"/>
</dbReference>